<gene>
    <name evidence="2" type="ORF">J1N51_12345</name>
</gene>
<proteinExistence type="predicted"/>
<evidence type="ECO:0000313" key="3">
    <source>
        <dbReference type="Proteomes" id="UP000682739"/>
    </source>
</evidence>
<dbReference type="InterPro" id="IPR029062">
    <property type="entry name" value="Class_I_gatase-like"/>
</dbReference>
<dbReference type="KEGG" id="psym:J1N51_12345"/>
<dbReference type="EMBL" id="CP072110">
    <property type="protein sequence ID" value="QTH63505.1"/>
    <property type="molecule type" value="Genomic_DNA"/>
</dbReference>
<dbReference type="PANTHER" id="PTHR36175">
    <property type="entry name" value="CYANOPHYCINASE"/>
    <property type="match status" value="1"/>
</dbReference>
<evidence type="ECO:0000256" key="1">
    <source>
        <dbReference type="SAM" id="SignalP"/>
    </source>
</evidence>
<reference evidence="2" key="1">
    <citation type="submission" date="2021-03" db="EMBL/GenBank/DDBJ databases">
        <title>Description of Psychrosphaera ytuae sp. nov. isolated from deep sea sediment of South China Sea.</title>
        <authorList>
            <person name="Zhang J."/>
            <person name="Xu X.-D."/>
        </authorList>
    </citation>
    <scope>NUCLEOTIDE SEQUENCE</scope>
    <source>
        <strain evidence="2">MTZ26</strain>
    </source>
</reference>
<name>A0A975DD74_9GAMM</name>
<keyword evidence="1" id="KW-0732">Signal</keyword>
<feature type="signal peptide" evidence="1">
    <location>
        <begin position="1"/>
        <end position="27"/>
    </location>
</feature>
<evidence type="ECO:0000313" key="2">
    <source>
        <dbReference type="EMBL" id="QTH63505.1"/>
    </source>
</evidence>
<dbReference type="Gene3D" id="3.40.50.880">
    <property type="match status" value="1"/>
</dbReference>
<sequence>MKINPEKNLFGLLFSLFFLSFSVATYAKNETNSYQMLIGGSLKTCSSYSLKQCLKTENASISAALKSGKKDRQFQFSHGALVRIETQWPLSLYLHDQVEPGKSQVLTALKKIKPSSKVLSRYDVLDEFEKVAPTLLDSLSDRAYYFVLDQLEIMVVNTELAGQQNQRNKEVVFSELSKEAGSREILAVIQAVAKSSSKKRIFSITASSRDPYESADFYQGLFDTPTLNEYQVVSEWLPLTPALAKAVKGNNCDKLDDYRQQQGTFNREQVYPDLTQAEHALCKLGIEGIKTKLQSASVVMLNGGDQSLTRQVFFDDQGKAYPWLEDLLGVHMLVGTSAGTAVQSGGENLMGRVPMITNGNSLQALKTGAHSTPAPSARCQDAINAQQGLTHDANEAQIDSACSSPLHPDSLTYLAAGGLGSFKFGVLDTHFSERNRAARLFTLLAETNQRLGFGVDETSALLVANSGNGQAAEVAVLGKSGVAVIEPILSGSSSDAGTAQNDSFYYSYWPSGAKANLSLEQGIVDVSHQQAVKEKLRLSLPTELPPRFEDILTNGKLRSLTQVMCMTNKTSSEGIQRDGLTTWQLSFEKTPETRFTLYSVEKNRCAIERLKITVNKLKLRFG</sequence>
<accession>A0A975DD74</accession>
<protein>
    <submittedName>
        <fullName evidence="2">Cyanophycinase</fullName>
    </submittedName>
</protein>
<keyword evidence="3" id="KW-1185">Reference proteome</keyword>
<dbReference type="PANTHER" id="PTHR36175:SF1">
    <property type="entry name" value="CYANOPHYCINASE"/>
    <property type="match status" value="1"/>
</dbReference>
<feature type="chain" id="PRO_5037984435" evidence="1">
    <location>
        <begin position="28"/>
        <end position="622"/>
    </location>
</feature>
<organism evidence="2 3">
    <name type="scientific">Psychrosphaera ytuae</name>
    <dbReference type="NCBI Taxonomy" id="2820710"/>
    <lineage>
        <taxon>Bacteria</taxon>
        <taxon>Pseudomonadati</taxon>
        <taxon>Pseudomonadota</taxon>
        <taxon>Gammaproteobacteria</taxon>
        <taxon>Alteromonadales</taxon>
        <taxon>Pseudoalteromonadaceae</taxon>
        <taxon>Psychrosphaera</taxon>
    </lineage>
</organism>
<dbReference type="RefSeq" id="WP_208831561.1">
    <property type="nucleotide sequence ID" value="NZ_CP072110.1"/>
</dbReference>
<dbReference type="Proteomes" id="UP000682739">
    <property type="component" value="Chromosome"/>
</dbReference>
<dbReference type="AlphaFoldDB" id="A0A975DD74"/>